<feature type="transmembrane region" description="Helical" evidence="1">
    <location>
        <begin position="125"/>
        <end position="148"/>
    </location>
</feature>
<dbReference type="Pfam" id="PF02517">
    <property type="entry name" value="Rce1-like"/>
    <property type="match status" value="1"/>
</dbReference>
<dbReference type="Proteomes" id="UP001501788">
    <property type="component" value="Unassembled WGS sequence"/>
</dbReference>
<dbReference type="EMBL" id="BAABEX010000013">
    <property type="protein sequence ID" value="GAA4425270.1"/>
    <property type="molecule type" value="Genomic_DNA"/>
</dbReference>
<dbReference type="InterPro" id="IPR003675">
    <property type="entry name" value="Rce1/LyrA-like_dom"/>
</dbReference>
<protein>
    <recommendedName>
        <fullName evidence="2">CAAX prenyl protease 2/Lysostaphin resistance protein A-like domain-containing protein</fullName>
    </recommendedName>
</protein>
<accession>A0ABP8LAG6</accession>
<feature type="transmembrane region" description="Helical" evidence="1">
    <location>
        <begin position="12"/>
        <end position="31"/>
    </location>
</feature>
<comment type="caution">
    <text evidence="3">The sequence shown here is derived from an EMBL/GenBank/DDBJ whole genome shotgun (WGS) entry which is preliminary data.</text>
</comment>
<evidence type="ECO:0000259" key="2">
    <source>
        <dbReference type="Pfam" id="PF02517"/>
    </source>
</evidence>
<keyword evidence="1" id="KW-0472">Membrane</keyword>
<evidence type="ECO:0000313" key="4">
    <source>
        <dbReference type="Proteomes" id="UP001501788"/>
    </source>
</evidence>
<sequence>MTGPVQAVLRRAAWLLAACWLIAPVGAWIAHQRLGMALAPADWQTWMWVLAGAPWLEEWIFRSLLQQGLAQWLAPRWSAPRAAWLAALLSAAGFALAHAPAYGLAALWWGLPGLALAMLWRQGAGLPACVATHAWFNACLAGVSAWSLHG</sequence>
<evidence type="ECO:0000256" key="1">
    <source>
        <dbReference type="SAM" id="Phobius"/>
    </source>
</evidence>
<keyword evidence="4" id="KW-1185">Reference proteome</keyword>
<feature type="transmembrane region" description="Helical" evidence="1">
    <location>
        <begin position="82"/>
        <end position="105"/>
    </location>
</feature>
<organism evidence="3 4">
    <name type="scientific">Acidovorax lacteus</name>
    <dbReference type="NCBI Taxonomy" id="1924988"/>
    <lineage>
        <taxon>Bacteria</taxon>
        <taxon>Pseudomonadati</taxon>
        <taxon>Pseudomonadota</taxon>
        <taxon>Betaproteobacteria</taxon>
        <taxon>Burkholderiales</taxon>
        <taxon>Comamonadaceae</taxon>
        <taxon>Acidovorax</taxon>
    </lineage>
</organism>
<proteinExistence type="predicted"/>
<evidence type="ECO:0000313" key="3">
    <source>
        <dbReference type="EMBL" id="GAA4425270.1"/>
    </source>
</evidence>
<dbReference type="RefSeq" id="WP_345064144.1">
    <property type="nucleotide sequence ID" value="NZ_BAABEX010000013.1"/>
</dbReference>
<reference evidence="4" key="1">
    <citation type="journal article" date="2019" name="Int. J. Syst. Evol. Microbiol.">
        <title>The Global Catalogue of Microorganisms (GCM) 10K type strain sequencing project: providing services to taxonomists for standard genome sequencing and annotation.</title>
        <authorList>
            <consortium name="The Broad Institute Genomics Platform"/>
            <consortium name="The Broad Institute Genome Sequencing Center for Infectious Disease"/>
            <person name="Wu L."/>
            <person name="Ma J."/>
        </authorList>
    </citation>
    <scope>NUCLEOTIDE SEQUENCE [LARGE SCALE GENOMIC DNA]</scope>
    <source>
        <strain evidence="4">JCM 31890</strain>
    </source>
</reference>
<feature type="domain" description="CAAX prenyl protease 2/Lysostaphin resistance protein A-like" evidence="2">
    <location>
        <begin position="43"/>
        <end position="138"/>
    </location>
</feature>
<keyword evidence="1" id="KW-1133">Transmembrane helix</keyword>
<keyword evidence="1" id="KW-0812">Transmembrane</keyword>
<gene>
    <name evidence="3" type="ORF">GCM10023090_19920</name>
</gene>
<name>A0ABP8LAG6_9BURK</name>
<feature type="transmembrane region" description="Helical" evidence="1">
    <location>
        <begin position="43"/>
        <end position="61"/>
    </location>
</feature>